<sequence>MSFKVTKPAVSPAADSGSLSVDGYEKAVVNAPNKTTAEGLKKDILAPRFYTTNFEQINKWDLSSHKAELEKILSEFRADLNKGHFVRTPEFKGPFEKLPRQEFEEFARRSSMGEFSGCLLYREIAEHCTEPNLRDAFKYMTRDEGRHASFLTHTMQDLDIEFDLGFLAQAKERTKIPPKIMCYTVYLSEIIGYYRYITIFDHLEANPELRFHPIFKSFGRWCNDEHRHGHFFALVMKSQSKSMLKGFLNHAMIKFFTLSVYITMYLRDIKPQAQTFYKAMGLEPREYDMHVIKRCDEEASTVWGFRIDTENPAFGRLLEKMAANNERLDELEGKAGVSATARRGLLKASNVAAIGQLFLMRTKKVRTI</sequence>
<evidence type="ECO:0000259" key="13">
    <source>
        <dbReference type="Pfam" id="PF02915"/>
    </source>
</evidence>
<protein>
    <recommendedName>
        <fullName evidence="4 12">Magnesium-protoporphyrin IX monomethyl ester (oxidative) cyclase</fullName>
        <ecNumber evidence="4 12">1.14.13.81</ecNumber>
    </recommendedName>
</protein>
<evidence type="ECO:0000256" key="10">
    <source>
        <dbReference type="ARBA" id="ARBA00023171"/>
    </source>
</evidence>
<evidence type="ECO:0000256" key="2">
    <source>
        <dbReference type="ARBA" id="ARBA00005173"/>
    </source>
</evidence>
<name>A0A8T7M9V2_9CHLR</name>
<evidence type="ECO:0000256" key="12">
    <source>
        <dbReference type="NCBIfam" id="TIGR02029"/>
    </source>
</evidence>
<proteinExistence type="inferred from homology"/>
<dbReference type="GO" id="GO:0015995">
    <property type="term" value="P:chlorophyll biosynthetic process"/>
    <property type="evidence" value="ECO:0007669"/>
    <property type="project" value="UniProtKB-UniRule"/>
</dbReference>
<keyword evidence="7" id="KW-0521">NADP</keyword>
<evidence type="ECO:0000313" key="17">
    <source>
        <dbReference type="Proteomes" id="UP001431572"/>
    </source>
</evidence>
<dbReference type="EC" id="1.14.13.81" evidence="4 12"/>
<dbReference type="PANTHER" id="PTHR31053">
    <property type="entry name" value="MAGNESIUM-PROTOPORPHYRIN IX MONOMETHYL ESTER [OXIDATIVE] CYCLASE, CHLOROPLASTIC"/>
    <property type="match status" value="1"/>
</dbReference>
<evidence type="ECO:0000256" key="9">
    <source>
        <dbReference type="ARBA" id="ARBA00023004"/>
    </source>
</evidence>
<dbReference type="RefSeq" id="WP_341470754.1">
    <property type="nucleotide sequence ID" value="NZ_CP128400.1"/>
</dbReference>
<evidence type="ECO:0000256" key="5">
    <source>
        <dbReference type="ARBA" id="ARBA00022531"/>
    </source>
</evidence>
<dbReference type="Pfam" id="PF02915">
    <property type="entry name" value="Rubrerythrin"/>
    <property type="match status" value="1"/>
</dbReference>
<comment type="pathway">
    <text evidence="2">Porphyrin-containing compound metabolism; chlorophyll biosynthesis.</text>
</comment>
<comment type="catalytic activity">
    <reaction evidence="11">
        <text>Mg-protoporphyrin IX 13-monomethyl ester + 3 NADPH + 3 O2 + 2 H(+) = 3,8-divinyl protochlorophyllide a + 3 NADP(+) + 5 H2O</text>
        <dbReference type="Rhea" id="RHEA:33235"/>
        <dbReference type="ChEBI" id="CHEBI:15377"/>
        <dbReference type="ChEBI" id="CHEBI:15378"/>
        <dbReference type="ChEBI" id="CHEBI:15379"/>
        <dbReference type="ChEBI" id="CHEBI:57783"/>
        <dbReference type="ChEBI" id="CHEBI:58349"/>
        <dbReference type="ChEBI" id="CHEBI:58632"/>
        <dbReference type="ChEBI" id="CHEBI:60491"/>
        <dbReference type="EC" id="1.14.13.81"/>
    </reaction>
</comment>
<dbReference type="GO" id="GO:0046872">
    <property type="term" value="F:metal ion binding"/>
    <property type="evidence" value="ECO:0007669"/>
    <property type="project" value="UniProtKB-KW"/>
</dbReference>
<dbReference type="Gene3D" id="1.10.620.20">
    <property type="entry name" value="Ribonucleotide Reductase, subunit A"/>
    <property type="match status" value="1"/>
</dbReference>
<comment type="cofactor">
    <cofactor evidence="1">
        <name>Fe cation</name>
        <dbReference type="ChEBI" id="CHEBI:24875"/>
    </cofactor>
</comment>
<evidence type="ECO:0000256" key="8">
    <source>
        <dbReference type="ARBA" id="ARBA00023002"/>
    </source>
</evidence>
<dbReference type="SUPFAM" id="SSF47240">
    <property type="entry name" value="Ferritin-like"/>
    <property type="match status" value="1"/>
</dbReference>
<evidence type="ECO:0000256" key="1">
    <source>
        <dbReference type="ARBA" id="ARBA00001962"/>
    </source>
</evidence>
<dbReference type="InterPro" id="IPR009078">
    <property type="entry name" value="Ferritin-like_SF"/>
</dbReference>
<keyword evidence="9" id="KW-0408">Iron</keyword>
<evidence type="ECO:0000256" key="4">
    <source>
        <dbReference type="ARBA" id="ARBA00012092"/>
    </source>
</evidence>
<keyword evidence="8 14" id="KW-0560">Oxidoreductase</keyword>
<reference evidence="14 16" key="1">
    <citation type="submission" date="2020-06" db="EMBL/GenBank/DDBJ databases">
        <title>Anoxygenic phototrophic Chloroflexota member uses a Type I reaction center.</title>
        <authorList>
            <person name="Tsuji J.M."/>
            <person name="Shaw N.A."/>
            <person name="Nagashima S."/>
            <person name="Venkiteswaran J."/>
            <person name="Schiff S.L."/>
            <person name="Hanada S."/>
            <person name="Tank M."/>
            <person name="Neufeld J.D."/>
        </authorList>
    </citation>
    <scope>NUCLEOTIDE SEQUENCE [LARGE SCALE GENOMIC DNA]</scope>
    <source>
        <strain evidence="14">L227-S17</strain>
    </source>
</reference>
<dbReference type="Proteomes" id="UP000521676">
    <property type="component" value="Unassembled WGS sequence"/>
</dbReference>
<comment type="similarity">
    <text evidence="3">Belongs to the AcsF family.</text>
</comment>
<dbReference type="InterPro" id="IPR008434">
    <property type="entry name" value="AcsF"/>
</dbReference>
<accession>A0A8T7M9V2</accession>
<dbReference type="GO" id="GO:0015979">
    <property type="term" value="P:photosynthesis"/>
    <property type="evidence" value="ECO:0007669"/>
    <property type="project" value="UniProtKB-KW"/>
</dbReference>
<dbReference type="InterPro" id="IPR003251">
    <property type="entry name" value="Rr_diiron-bd_dom"/>
</dbReference>
<evidence type="ECO:0000313" key="15">
    <source>
        <dbReference type="EMBL" id="WJW68851.1"/>
    </source>
</evidence>
<evidence type="ECO:0000313" key="16">
    <source>
        <dbReference type="Proteomes" id="UP000521676"/>
    </source>
</evidence>
<keyword evidence="6" id="KW-0479">Metal-binding</keyword>
<organism evidence="14 16">
    <name type="scientific">Candidatus Chlorohelix allophototropha</name>
    <dbReference type="NCBI Taxonomy" id="3003348"/>
    <lineage>
        <taxon>Bacteria</taxon>
        <taxon>Bacillati</taxon>
        <taxon>Chloroflexota</taxon>
        <taxon>Chloroflexia</taxon>
        <taxon>Candidatus Chloroheliales</taxon>
        <taxon>Candidatus Chloroheliaceae</taxon>
        <taxon>Candidatus Chlorohelix</taxon>
    </lineage>
</organism>
<dbReference type="EMBL" id="CP128400">
    <property type="protein sequence ID" value="WJW68851.1"/>
    <property type="molecule type" value="Genomic_DNA"/>
</dbReference>
<keyword evidence="5" id="KW-0602">Photosynthesis</keyword>
<reference evidence="15" key="2">
    <citation type="journal article" date="2024" name="Nature">
        <title>Anoxygenic phototroph of the Chloroflexota uses a type I reaction centre.</title>
        <authorList>
            <person name="Tsuji J.M."/>
            <person name="Shaw N.A."/>
            <person name="Nagashima S."/>
            <person name="Venkiteswaran J.J."/>
            <person name="Schiff S.L."/>
            <person name="Watanabe T."/>
            <person name="Fukui M."/>
            <person name="Hanada S."/>
            <person name="Tank M."/>
            <person name="Neufeld J.D."/>
        </authorList>
    </citation>
    <scope>NUCLEOTIDE SEQUENCE</scope>
    <source>
        <strain evidence="15">L227-S17</strain>
    </source>
</reference>
<dbReference type="Proteomes" id="UP001431572">
    <property type="component" value="Chromosome 2"/>
</dbReference>
<dbReference type="NCBIfam" id="TIGR02029">
    <property type="entry name" value="AcsF"/>
    <property type="match status" value="1"/>
</dbReference>
<dbReference type="PANTHER" id="PTHR31053:SF2">
    <property type="entry name" value="MAGNESIUM-PROTOPORPHYRIN IX MONOMETHYL ESTER [OXIDATIVE] CYCLASE, CHLOROPLASTIC"/>
    <property type="match status" value="1"/>
</dbReference>
<keyword evidence="10" id="KW-0149">Chlorophyll biosynthesis</keyword>
<dbReference type="AlphaFoldDB" id="A0A8T7M9V2"/>
<dbReference type="InterPro" id="IPR012348">
    <property type="entry name" value="RNR-like"/>
</dbReference>
<dbReference type="EMBL" id="JACATZ010000003">
    <property type="protein sequence ID" value="NWJ48920.1"/>
    <property type="molecule type" value="Genomic_DNA"/>
</dbReference>
<gene>
    <name evidence="14" type="primary">acsF</name>
    <name evidence="14" type="ORF">HXX08_23920</name>
    <name evidence="15" type="ORF">OZ401_004470</name>
</gene>
<feature type="domain" description="Rubrerythrin diiron-binding" evidence="13">
    <location>
        <begin position="108"/>
        <end position="234"/>
    </location>
</feature>
<keyword evidence="17" id="KW-1185">Reference proteome</keyword>
<evidence type="ECO:0000256" key="7">
    <source>
        <dbReference type="ARBA" id="ARBA00022857"/>
    </source>
</evidence>
<evidence type="ECO:0000256" key="11">
    <source>
        <dbReference type="ARBA" id="ARBA00049231"/>
    </source>
</evidence>
<dbReference type="GO" id="GO:0048529">
    <property type="term" value="F:magnesium-protoporphyrin IX monomethyl ester (oxidative) cyclase activity"/>
    <property type="evidence" value="ECO:0007669"/>
    <property type="project" value="UniProtKB-UniRule"/>
</dbReference>
<evidence type="ECO:0000256" key="3">
    <source>
        <dbReference type="ARBA" id="ARBA00006550"/>
    </source>
</evidence>
<evidence type="ECO:0000256" key="6">
    <source>
        <dbReference type="ARBA" id="ARBA00022723"/>
    </source>
</evidence>
<evidence type="ECO:0000313" key="14">
    <source>
        <dbReference type="EMBL" id="NWJ48920.1"/>
    </source>
</evidence>